<dbReference type="InterPro" id="IPR001597">
    <property type="entry name" value="ArAA_b-elim_lyase/Thr_aldolase"/>
</dbReference>
<keyword evidence="6" id="KW-1185">Reference proteome</keyword>
<evidence type="ECO:0000313" key="6">
    <source>
        <dbReference type="Proteomes" id="UP001065549"/>
    </source>
</evidence>
<dbReference type="InterPro" id="IPR015424">
    <property type="entry name" value="PyrdxlP-dep_Trfase"/>
</dbReference>
<dbReference type="SUPFAM" id="SSF53383">
    <property type="entry name" value="PLP-dependent transferases"/>
    <property type="match status" value="1"/>
</dbReference>
<evidence type="ECO:0000256" key="3">
    <source>
        <dbReference type="ARBA" id="ARBA00022898"/>
    </source>
</evidence>
<proteinExistence type="inferred from homology"/>
<dbReference type="Pfam" id="PF01212">
    <property type="entry name" value="Beta_elim_lyase"/>
    <property type="match status" value="1"/>
</dbReference>
<keyword evidence="3" id="KW-0663">Pyridoxal phosphate</keyword>
<evidence type="ECO:0000256" key="1">
    <source>
        <dbReference type="ARBA" id="ARBA00001933"/>
    </source>
</evidence>
<feature type="domain" description="Aromatic amino acid beta-eliminating lyase/threonine aldolase" evidence="4">
    <location>
        <begin position="16"/>
        <end position="238"/>
    </location>
</feature>
<sequence length="337" mass="37381">MIYLINDYSLGAHPQIMKALSDTNLIHSTGYGKDPYCDEAKELIKARLGRSDVDIHFLMGGTQVNLTAMSAFLRPHHAIIAADSAHICVHETGAIEATGHKVISCPSPDGKIQPSQIEEAYLLHKDEHMVKPKLVYISNTTEVGTVYNKDELQALRSMCDKYGLYLYADGARLGCALTAPGCSLTLEDMAQLTDAFYIGGTKNGALFGEALVITRPELMEDFRYHIKQRGGMMAKGRLLGIQFGELFRDNLYFDLARHANGTAVLLKNGLMGGGYEFLVDSPTNQLFPILPNMVVDHLRQQVAFEDWQAAGDRASVIRLVTSWGTDEEEVMEFLRYL</sequence>
<dbReference type="InterPro" id="IPR015422">
    <property type="entry name" value="PyrdxlP-dep_Trfase_small"/>
</dbReference>
<dbReference type="GO" id="GO:0016829">
    <property type="term" value="F:lyase activity"/>
    <property type="evidence" value="ECO:0007669"/>
    <property type="project" value="InterPro"/>
</dbReference>
<evidence type="ECO:0000313" key="5">
    <source>
        <dbReference type="EMBL" id="MCU7379155.1"/>
    </source>
</evidence>
<comment type="cofactor">
    <cofactor evidence="1">
        <name>pyridoxal 5'-phosphate</name>
        <dbReference type="ChEBI" id="CHEBI:597326"/>
    </cofactor>
</comment>
<evidence type="ECO:0000256" key="2">
    <source>
        <dbReference type="ARBA" id="ARBA00006966"/>
    </source>
</evidence>
<dbReference type="PANTHER" id="PTHR48097">
    <property type="entry name" value="L-THREONINE ALDOLASE-RELATED"/>
    <property type="match status" value="1"/>
</dbReference>
<name>A0A9J6QVA8_9FIRM</name>
<dbReference type="GO" id="GO:0006520">
    <property type="term" value="P:amino acid metabolic process"/>
    <property type="evidence" value="ECO:0007669"/>
    <property type="project" value="InterPro"/>
</dbReference>
<dbReference type="RefSeq" id="WP_253020055.1">
    <property type="nucleotide sequence ID" value="NZ_JAOSHN010000005.1"/>
</dbReference>
<dbReference type="GO" id="GO:0008483">
    <property type="term" value="F:transaminase activity"/>
    <property type="evidence" value="ECO:0007669"/>
    <property type="project" value="UniProtKB-KW"/>
</dbReference>
<evidence type="ECO:0000259" key="4">
    <source>
        <dbReference type="Pfam" id="PF01212"/>
    </source>
</evidence>
<dbReference type="PANTHER" id="PTHR48097:SF5">
    <property type="entry name" value="LOW SPECIFICITY L-THREONINE ALDOLASE"/>
    <property type="match status" value="1"/>
</dbReference>
<dbReference type="AlphaFoldDB" id="A0A9J6QVA8"/>
<accession>A0A9J6QVA8</accession>
<keyword evidence="5" id="KW-0032">Aminotransferase</keyword>
<comment type="caution">
    <text evidence="5">The sequence shown here is derived from an EMBL/GenBank/DDBJ whole genome shotgun (WGS) entry which is preliminary data.</text>
</comment>
<comment type="similarity">
    <text evidence="2">Belongs to the threonine aldolase family.</text>
</comment>
<reference evidence="5" key="1">
    <citation type="submission" date="2022-09" db="EMBL/GenBank/DDBJ databases">
        <title>Culturomic study of gut microbiota in children with autism spectrum disorder.</title>
        <authorList>
            <person name="Efimov B.A."/>
            <person name="Chaplin A.V."/>
            <person name="Sokolova S.R."/>
            <person name="Pikina A.P."/>
            <person name="Korzhanova M."/>
            <person name="Belova V."/>
            <person name="Korostin D."/>
        </authorList>
    </citation>
    <scope>NUCLEOTIDE SEQUENCE</scope>
    <source>
        <strain evidence="5">ASD5510</strain>
    </source>
</reference>
<organism evidence="5 6">
    <name type="scientific">Hominibacterium faecale</name>
    <dbReference type="NCBI Taxonomy" id="2839743"/>
    <lineage>
        <taxon>Bacteria</taxon>
        <taxon>Bacillati</taxon>
        <taxon>Bacillota</taxon>
        <taxon>Clostridia</taxon>
        <taxon>Peptostreptococcales</taxon>
        <taxon>Anaerovoracaceae</taxon>
        <taxon>Hominibacterium</taxon>
    </lineage>
</organism>
<keyword evidence="5" id="KW-0808">Transferase</keyword>
<dbReference type="EMBL" id="JAOSHN010000005">
    <property type="protein sequence ID" value="MCU7379155.1"/>
    <property type="molecule type" value="Genomic_DNA"/>
</dbReference>
<dbReference type="InterPro" id="IPR015421">
    <property type="entry name" value="PyrdxlP-dep_Trfase_major"/>
</dbReference>
<dbReference type="Proteomes" id="UP001065549">
    <property type="component" value="Unassembled WGS sequence"/>
</dbReference>
<protein>
    <submittedName>
        <fullName evidence="5">Aminotransferase class I/II-fold pyridoxal phosphate-dependent enzyme</fullName>
    </submittedName>
</protein>
<gene>
    <name evidence="5" type="ORF">OBO34_12440</name>
</gene>
<dbReference type="Gene3D" id="3.90.1150.10">
    <property type="entry name" value="Aspartate Aminotransferase, domain 1"/>
    <property type="match status" value="1"/>
</dbReference>
<dbReference type="Gene3D" id="3.40.640.10">
    <property type="entry name" value="Type I PLP-dependent aspartate aminotransferase-like (Major domain)"/>
    <property type="match status" value="1"/>
</dbReference>